<dbReference type="OrthoDB" id="901146at2"/>
<dbReference type="EMBL" id="VOXD01000031">
    <property type="protein sequence ID" value="TXF87801.1"/>
    <property type="molecule type" value="Genomic_DNA"/>
</dbReference>
<evidence type="ECO:0000313" key="3">
    <source>
        <dbReference type="Proteomes" id="UP000321907"/>
    </source>
</evidence>
<evidence type="ECO:0000256" key="1">
    <source>
        <dbReference type="SAM" id="MobiDB-lite"/>
    </source>
</evidence>
<gene>
    <name evidence="2" type="ORF">FUA23_17230</name>
</gene>
<organism evidence="2 3">
    <name type="scientific">Neolewinella aurantiaca</name>
    <dbReference type="NCBI Taxonomy" id="2602767"/>
    <lineage>
        <taxon>Bacteria</taxon>
        <taxon>Pseudomonadati</taxon>
        <taxon>Bacteroidota</taxon>
        <taxon>Saprospiria</taxon>
        <taxon>Saprospirales</taxon>
        <taxon>Lewinellaceae</taxon>
        <taxon>Neolewinella</taxon>
    </lineage>
</organism>
<dbReference type="RefSeq" id="WP_147932011.1">
    <property type="nucleotide sequence ID" value="NZ_VOXD01000031.1"/>
</dbReference>
<accession>A0A5C7FAX8</accession>
<name>A0A5C7FAX8_9BACT</name>
<comment type="caution">
    <text evidence="2">The sequence shown here is derived from an EMBL/GenBank/DDBJ whole genome shotgun (WGS) entry which is preliminary data.</text>
</comment>
<protein>
    <submittedName>
        <fullName evidence="2">Uncharacterized protein</fullName>
    </submittedName>
</protein>
<keyword evidence="3" id="KW-1185">Reference proteome</keyword>
<reference evidence="2 3" key="1">
    <citation type="submission" date="2019-08" db="EMBL/GenBank/DDBJ databases">
        <title>Lewinella sp. strain SSH13 Genome sequencing and assembly.</title>
        <authorList>
            <person name="Kim I."/>
        </authorList>
    </citation>
    <scope>NUCLEOTIDE SEQUENCE [LARGE SCALE GENOMIC DNA]</scope>
    <source>
        <strain evidence="2 3">SSH13</strain>
    </source>
</reference>
<evidence type="ECO:0000313" key="2">
    <source>
        <dbReference type="EMBL" id="TXF87801.1"/>
    </source>
</evidence>
<dbReference type="Proteomes" id="UP000321907">
    <property type="component" value="Unassembled WGS sequence"/>
</dbReference>
<sequence length="1296" mass="147084">MLPLPLTSLIRQLRAAGFSLDPGREMQLRKVVHERAANYVGRFGEMKYLLAPFVASRPEEQRNFYAFWDRYVAELEQKWASEEKTAAKASSVGSWRWVLLPLLALLAYGAFRFFNPKPPALNGERYAINIGLPDAKADSVYDEYIRLTEGDTLRLENRTKGKLRNVDSTGFQWRVEDVTSGETVFLSGDFDLDMARPLVQGEGLRVILEGLHLELPERKAADTLLFVVQCSDPPRKPEIRGTNGLITVGAKHGFSVVNPERGVVYDWGIENHGIQGVNVRHEFTSEGRTTIEVRAIRGDLANIDLCYTAASAEVLVVPKDDQLPLLARYPLVKDTPHSFASRSSAYKWGKWFVLALILVPLLWWKHRRETEARREKTDEEIAEAYPVFDQGPYSIPYRNRNDQISVPADFYRIADHLRVREASEVQVFDGAATIEATVSSGGFPTWRERSLNRPADYLVLVTHNDEFNQQDLLLKRLIDFLSSREAAITVYYHEGQFERFWNNEYPQGWSPDRLFDRYQQFRLLVLGNAHGLVDVYASREPRLVPEKARWFNGWGRRLILTTEPAADWTAQEVLLYRSALLYPITMRGLDDGLRKLNETEEFEPDDFVKWRSLQQRYNPEPPARYRTWETVADHQEYLREDPELMRWLCGLAVTGNPDWNLTITIGRALDVEVTHDRLLQLSRIPWLAGNRPDHDLRFALLERLTTYDEERARRAVMTELELVKDPVRESFAQTEWQTSMAVHQLHLAPASAPQKESLREMIRAGLFTTDQLHDLELAAQRKEEPETEMQSKFDAPPVFRPGGLDRLLEKEESEWWDLAAGKRFLGILVVMVGLALLALSMLTPERQLEEGQTPPWWAEVSVVDDLALETNNEAVDLWKQTETSIGEKDGEIGISDATALGSISSLLKEARDLRGGTYPLAEKNEQLAYFNNNAYRINAAYLDVASDKEIAFRDLLEEDLPEELPAIATDEKLWVDLIHQDGLVLLGLHKTLNEKYPLNRFSKRQINQIQKEFPTLEFLPEEGSDTFLATGKLDNGTNVADLRVERDTLLQRAITILENIENLTNREYFDTLTLVMPVNLRTMVEAIQDTTARGNSQEVRPPQGGENQNDRPQGAPDYGENPASDRFESMKSGELLSFIQQSGDSRAFAMAQAITDQASSFQVFRTNLMRTLAERSGGYVKGTDLLNPGDTTAVQLELIQGTAAYSFQTQLSQFANLLAKGYSELDVAGADERVAALTERFTDPSLNGQAWSTGAFRGKNTSEASLALEVISDEVYAAEKAYLVALAESLNQQEEY</sequence>
<feature type="region of interest" description="Disordered" evidence="1">
    <location>
        <begin position="1091"/>
        <end position="1126"/>
    </location>
</feature>
<proteinExistence type="predicted"/>